<feature type="transmembrane region" description="Helical" evidence="2">
    <location>
        <begin position="6"/>
        <end position="25"/>
    </location>
</feature>
<evidence type="ECO:0000256" key="1">
    <source>
        <dbReference type="SAM" id="MobiDB-lite"/>
    </source>
</evidence>
<gene>
    <name evidence="3" type="ORF">J8F10_17435</name>
</gene>
<evidence type="ECO:0000313" key="4">
    <source>
        <dbReference type="Proteomes" id="UP000676565"/>
    </source>
</evidence>
<feature type="compositionally biased region" description="Low complexity" evidence="1">
    <location>
        <begin position="43"/>
        <end position="53"/>
    </location>
</feature>
<feature type="region of interest" description="Disordered" evidence="1">
    <location>
        <begin position="30"/>
        <end position="53"/>
    </location>
</feature>
<keyword evidence="4" id="KW-1185">Reference proteome</keyword>
<evidence type="ECO:0000256" key="2">
    <source>
        <dbReference type="SAM" id="Phobius"/>
    </source>
</evidence>
<accession>A0ABS5BTM5</accession>
<dbReference type="RefSeq" id="WP_210655751.1">
    <property type="nucleotide sequence ID" value="NZ_JAGKQQ010000001.1"/>
</dbReference>
<dbReference type="Proteomes" id="UP000676565">
    <property type="component" value="Unassembled WGS sequence"/>
</dbReference>
<proteinExistence type="predicted"/>
<name>A0ABS5BTM5_9BACT</name>
<sequence length="105" mass="11102">MVTQSRWPLVLMGIVIGALGALLMTDDRANRVHAQPPPPAATPPRVATAAPAPAGPVGRYQISAWGNDNRGTPNNGAYVIDTQTGDVFHVDQSTKPRHLGAVEKK</sequence>
<reference evidence="3 4" key="1">
    <citation type="submission" date="2021-04" db="EMBL/GenBank/DDBJ databases">
        <authorList>
            <person name="Ivanova A."/>
        </authorList>
    </citation>
    <scope>NUCLEOTIDE SEQUENCE [LARGE SCALE GENOMIC DNA]</scope>
    <source>
        <strain evidence="3 4">G18</strain>
    </source>
</reference>
<evidence type="ECO:0000313" key="3">
    <source>
        <dbReference type="EMBL" id="MBP3957053.1"/>
    </source>
</evidence>
<keyword evidence="2" id="KW-1133">Transmembrane helix</keyword>
<keyword evidence="2" id="KW-0812">Transmembrane</keyword>
<keyword evidence="2" id="KW-0472">Membrane</keyword>
<dbReference type="EMBL" id="JAGKQQ010000001">
    <property type="protein sequence ID" value="MBP3957053.1"/>
    <property type="molecule type" value="Genomic_DNA"/>
</dbReference>
<organism evidence="3 4">
    <name type="scientific">Gemmata palustris</name>
    <dbReference type="NCBI Taxonomy" id="2822762"/>
    <lineage>
        <taxon>Bacteria</taxon>
        <taxon>Pseudomonadati</taxon>
        <taxon>Planctomycetota</taxon>
        <taxon>Planctomycetia</taxon>
        <taxon>Gemmatales</taxon>
        <taxon>Gemmataceae</taxon>
        <taxon>Gemmata</taxon>
    </lineage>
</organism>
<protein>
    <submittedName>
        <fullName evidence="3">Uncharacterized protein</fullName>
    </submittedName>
</protein>
<comment type="caution">
    <text evidence="3">The sequence shown here is derived from an EMBL/GenBank/DDBJ whole genome shotgun (WGS) entry which is preliminary data.</text>
</comment>